<protein>
    <submittedName>
        <fullName evidence="3">Endonuclease/exonuclease/phosphatase family metal-dependent hydrolase</fullName>
    </submittedName>
</protein>
<dbReference type="RefSeq" id="WP_179516624.1">
    <property type="nucleotide sequence ID" value="NZ_JACCAC010000001.1"/>
</dbReference>
<sequence>MSRVRRACVATVLVVVLSGCSALTPGPPGARDGTSATSGAAATGGFGPAPGELRTARVLPGRVVATLGVVSFNAYRHLPRARARADWQRLTARDDVDLVGWQEAKSPAFRALAPRYRARGFETWRWPDPDGPISLAFSWRPAVLTLLDVDVEKVHRGGYPRETDDPFPARWVVTAQFRHRGTGLAVTLLNTHVNQGIETGDGFADNLNARFARRHLARLAALWPTAPGDVVVGTGDYNFDHVDDRDARPVGGIARRFAGRATSSYDALGLEGLLPTRRTRWIDYVWLADRTLRRRAGGRWTGTAQFARHRVLSGYASDHRPVLARVRLYAD</sequence>
<gene>
    <name evidence="3" type="ORF">BJ989_000190</name>
</gene>
<proteinExistence type="predicted"/>
<feature type="region of interest" description="Disordered" evidence="1">
    <location>
        <begin position="26"/>
        <end position="48"/>
    </location>
</feature>
<feature type="compositionally biased region" description="Low complexity" evidence="1">
    <location>
        <begin position="29"/>
        <end position="41"/>
    </location>
</feature>
<evidence type="ECO:0000313" key="3">
    <source>
        <dbReference type="EMBL" id="NYG53886.1"/>
    </source>
</evidence>
<keyword evidence="3" id="KW-0255">Endonuclease</keyword>
<feature type="chain" id="PRO_5031207916" evidence="2">
    <location>
        <begin position="31"/>
        <end position="331"/>
    </location>
</feature>
<evidence type="ECO:0000256" key="2">
    <source>
        <dbReference type="SAM" id="SignalP"/>
    </source>
</evidence>
<name>A0A7Y9RP03_9ACTN</name>
<keyword evidence="4" id="KW-1185">Reference proteome</keyword>
<keyword evidence="3" id="KW-0540">Nuclease</keyword>
<organism evidence="3 4">
    <name type="scientific">Nocardioides perillae</name>
    <dbReference type="NCBI Taxonomy" id="1119534"/>
    <lineage>
        <taxon>Bacteria</taxon>
        <taxon>Bacillati</taxon>
        <taxon>Actinomycetota</taxon>
        <taxon>Actinomycetes</taxon>
        <taxon>Propionibacteriales</taxon>
        <taxon>Nocardioidaceae</taxon>
        <taxon>Nocardioides</taxon>
    </lineage>
</organism>
<dbReference type="EMBL" id="JACCAC010000001">
    <property type="protein sequence ID" value="NYG53886.1"/>
    <property type="molecule type" value="Genomic_DNA"/>
</dbReference>
<keyword evidence="2" id="KW-0732">Signal</keyword>
<dbReference type="Proteomes" id="UP000544110">
    <property type="component" value="Unassembled WGS sequence"/>
</dbReference>
<keyword evidence="3" id="KW-0378">Hydrolase</keyword>
<evidence type="ECO:0000256" key="1">
    <source>
        <dbReference type="SAM" id="MobiDB-lite"/>
    </source>
</evidence>
<dbReference type="InterPro" id="IPR036691">
    <property type="entry name" value="Endo/exonu/phosph_ase_sf"/>
</dbReference>
<dbReference type="PROSITE" id="PS51257">
    <property type="entry name" value="PROKAR_LIPOPROTEIN"/>
    <property type="match status" value="1"/>
</dbReference>
<dbReference type="Gene3D" id="3.60.10.10">
    <property type="entry name" value="Endonuclease/exonuclease/phosphatase"/>
    <property type="match status" value="1"/>
</dbReference>
<dbReference type="AlphaFoldDB" id="A0A7Y9RP03"/>
<dbReference type="SUPFAM" id="SSF56219">
    <property type="entry name" value="DNase I-like"/>
    <property type="match status" value="1"/>
</dbReference>
<dbReference type="GO" id="GO:0004527">
    <property type="term" value="F:exonuclease activity"/>
    <property type="evidence" value="ECO:0007669"/>
    <property type="project" value="UniProtKB-KW"/>
</dbReference>
<feature type="signal peptide" evidence="2">
    <location>
        <begin position="1"/>
        <end position="30"/>
    </location>
</feature>
<accession>A0A7Y9RP03</accession>
<reference evidence="3 4" key="1">
    <citation type="submission" date="2020-07" db="EMBL/GenBank/DDBJ databases">
        <title>Sequencing the genomes of 1000 actinobacteria strains.</title>
        <authorList>
            <person name="Klenk H.-P."/>
        </authorList>
    </citation>
    <scope>NUCLEOTIDE SEQUENCE [LARGE SCALE GENOMIC DNA]</scope>
    <source>
        <strain evidence="3 4">DSM 24552</strain>
    </source>
</reference>
<dbReference type="GO" id="GO:0004519">
    <property type="term" value="F:endonuclease activity"/>
    <property type="evidence" value="ECO:0007669"/>
    <property type="project" value="UniProtKB-KW"/>
</dbReference>
<evidence type="ECO:0000313" key="4">
    <source>
        <dbReference type="Proteomes" id="UP000544110"/>
    </source>
</evidence>
<keyword evidence="3" id="KW-0269">Exonuclease</keyword>
<comment type="caution">
    <text evidence="3">The sequence shown here is derived from an EMBL/GenBank/DDBJ whole genome shotgun (WGS) entry which is preliminary data.</text>
</comment>